<sequence length="160" mass="17698">MATPRKYATVPPSAFPERDWTPGQVRAYITHVLVTKHELSPQEAKEIAEKWKIGRGWNFLEASSTMYANVFGDDVGPFLYQTVVNEEKVMWKKTRSAQAYYSTLCYSLLGFTFSTSTTATGFVALAMFFCQNDAMGPGSQNDGTAYGDERNSVADCGTAT</sequence>
<gene>
    <name evidence="1" type="ORF">NLG97_g954</name>
</gene>
<dbReference type="EMBL" id="JANAKD010000041">
    <property type="protein sequence ID" value="KAJ3498641.1"/>
    <property type="molecule type" value="Genomic_DNA"/>
</dbReference>
<dbReference type="Proteomes" id="UP001148737">
    <property type="component" value="Unassembled WGS sequence"/>
</dbReference>
<organism evidence="1 2">
    <name type="scientific">Lecanicillium saksenae</name>
    <dbReference type="NCBI Taxonomy" id="468837"/>
    <lineage>
        <taxon>Eukaryota</taxon>
        <taxon>Fungi</taxon>
        <taxon>Dikarya</taxon>
        <taxon>Ascomycota</taxon>
        <taxon>Pezizomycotina</taxon>
        <taxon>Sordariomycetes</taxon>
        <taxon>Hypocreomycetidae</taxon>
        <taxon>Hypocreales</taxon>
        <taxon>Cordycipitaceae</taxon>
        <taxon>Lecanicillium</taxon>
    </lineage>
</organism>
<proteinExistence type="predicted"/>
<evidence type="ECO:0000313" key="1">
    <source>
        <dbReference type="EMBL" id="KAJ3498641.1"/>
    </source>
</evidence>
<comment type="caution">
    <text evidence="1">The sequence shown here is derived from an EMBL/GenBank/DDBJ whole genome shotgun (WGS) entry which is preliminary data.</text>
</comment>
<reference evidence="1" key="1">
    <citation type="submission" date="2022-07" db="EMBL/GenBank/DDBJ databases">
        <title>Genome Sequence of Lecanicillium saksenae.</title>
        <authorList>
            <person name="Buettner E."/>
        </authorList>
    </citation>
    <scope>NUCLEOTIDE SEQUENCE</scope>
    <source>
        <strain evidence="1">VT-O1</strain>
    </source>
</reference>
<evidence type="ECO:0000313" key="2">
    <source>
        <dbReference type="Proteomes" id="UP001148737"/>
    </source>
</evidence>
<protein>
    <submittedName>
        <fullName evidence="1">Uncharacterized protein</fullName>
    </submittedName>
</protein>
<accession>A0ACC1R976</accession>
<name>A0ACC1R976_9HYPO</name>
<keyword evidence="2" id="KW-1185">Reference proteome</keyword>